<dbReference type="HOGENOM" id="CLU_023724_0_0_11"/>
<dbReference type="eggNOG" id="COG2247">
    <property type="taxonomic scope" value="Bacteria"/>
</dbReference>
<dbReference type="PANTHER" id="PTHR30032:SF8">
    <property type="entry name" value="GERMINATION-SPECIFIC N-ACETYLMURAMOYL-L-ALANINE AMIDASE"/>
    <property type="match status" value="1"/>
</dbReference>
<dbReference type="InterPro" id="IPR011659">
    <property type="entry name" value="WD40"/>
</dbReference>
<dbReference type="OrthoDB" id="9764271at2"/>
<accession>C7Q8B6</accession>
<sequence precursor="true">MSAKKFTAAAATALAAATSLAVPAHANVAPKTFPGVNGPLTVTTGQDNLLHFGSSTPGGGGTEQMPSSRIADAEWAPDGSRVAYVDQNGSVISARFDGSDPIVVAANAGASHPTWINGGSLIVYAHGGSLYSVPSLGGAVQVLSAGHQPGDQDSAPQGGANGSMVFQRKTNGATWVWTYNGYTNAAARVANTNAGTQPSISPNGRTIAYIHEDLNGLPQVFTVGVDGSNPTQLTTDAKPLQKNDTPVWSSDGSLIAFAAAGAVVTIKPVRGPVENTVAFVTGRISWQPNADMSRPPSTSNPVNLVERLDGPDRIGTADEVSGWSYGNQQANVVVLARQDIFADALAGSALAARFHGPLLLTPTGNLDPRTLAEIQRVLKPGGFVYVLGQTAAISAHTFNQVAAAGFRPSRIGGNDRFDTAVDIAKTIVPDYTHNPVTILAATGLNFPDALAAGAVAGSRPNTVVVLTSDTKMPPQTQAFINAVPQRAVFGVGGGAVTALSSVRMAATRVSGLDRFETATFVAQTFFSGPQVVGIATGFNFPDALAGGALAGRVGGPLLLTGPTGLPSETADYLNHASGSVSDAIMFGGPAVIDDGLQNQVGDLIGQPNQWVYARNNPGAHTGPR</sequence>
<keyword evidence="1" id="KW-0732">Signal</keyword>
<dbReference type="Gene3D" id="2.120.10.30">
    <property type="entry name" value="TolB, C-terminal domain"/>
    <property type="match status" value="1"/>
</dbReference>
<dbReference type="Gene3D" id="3.40.50.12090">
    <property type="match status" value="1"/>
</dbReference>
<dbReference type="Pfam" id="PF04122">
    <property type="entry name" value="CW_binding_2"/>
    <property type="match status" value="3"/>
</dbReference>
<dbReference type="RefSeq" id="WP_015795832.1">
    <property type="nucleotide sequence ID" value="NC_013131.1"/>
</dbReference>
<dbReference type="STRING" id="479433.Caci_7275"/>
<dbReference type="InterPro" id="IPR011042">
    <property type="entry name" value="6-blade_b-propeller_TolB-like"/>
</dbReference>
<feature type="chain" id="PRO_5002983014" evidence="1">
    <location>
        <begin position="27"/>
        <end position="624"/>
    </location>
</feature>
<organism evidence="2 3">
    <name type="scientific">Catenulispora acidiphila (strain DSM 44928 / JCM 14897 / NBRC 102108 / NRRL B-24433 / ID139908)</name>
    <dbReference type="NCBI Taxonomy" id="479433"/>
    <lineage>
        <taxon>Bacteria</taxon>
        <taxon>Bacillati</taxon>
        <taxon>Actinomycetota</taxon>
        <taxon>Actinomycetes</taxon>
        <taxon>Catenulisporales</taxon>
        <taxon>Catenulisporaceae</taxon>
        <taxon>Catenulispora</taxon>
    </lineage>
</organism>
<dbReference type="InParanoid" id="C7Q8B6"/>
<dbReference type="PANTHER" id="PTHR30032">
    <property type="entry name" value="N-ACETYLMURAMOYL-L-ALANINE AMIDASE-RELATED"/>
    <property type="match status" value="1"/>
</dbReference>
<evidence type="ECO:0000256" key="1">
    <source>
        <dbReference type="SAM" id="SignalP"/>
    </source>
</evidence>
<keyword evidence="3" id="KW-1185">Reference proteome</keyword>
<dbReference type="InterPro" id="IPR007253">
    <property type="entry name" value="Cell_wall-bd_2"/>
</dbReference>
<proteinExistence type="predicted"/>
<dbReference type="eggNOG" id="COG0823">
    <property type="taxonomic scope" value="Bacteria"/>
</dbReference>
<name>C7Q8B6_CATAD</name>
<evidence type="ECO:0000313" key="2">
    <source>
        <dbReference type="EMBL" id="ACU76104.1"/>
    </source>
</evidence>
<dbReference type="Pfam" id="PF07676">
    <property type="entry name" value="PD40"/>
    <property type="match status" value="1"/>
</dbReference>
<gene>
    <name evidence="2" type="ordered locus">Caci_7275</name>
</gene>
<evidence type="ECO:0000313" key="3">
    <source>
        <dbReference type="Proteomes" id="UP000000851"/>
    </source>
</evidence>
<dbReference type="Proteomes" id="UP000000851">
    <property type="component" value="Chromosome"/>
</dbReference>
<dbReference type="KEGG" id="cai:Caci_7275"/>
<dbReference type="EMBL" id="CP001700">
    <property type="protein sequence ID" value="ACU76104.1"/>
    <property type="molecule type" value="Genomic_DNA"/>
</dbReference>
<dbReference type="SUPFAM" id="SSF69304">
    <property type="entry name" value="Tricorn protease N-terminal domain"/>
    <property type="match status" value="1"/>
</dbReference>
<feature type="signal peptide" evidence="1">
    <location>
        <begin position="1"/>
        <end position="26"/>
    </location>
</feature>
<dbReference type="AlphaFoldDB" id="C7Q8B6"/>
<reference evidence="2 3" key="1">
    <citation type="journal article" date="2009" name="Stand. Genomic Sci.">
        <title>Complete genome sequence of Catenulispora acidiphila type strain (ID 139908).</title>
        <authorList>
            <person name="Copeland A."/>
            <person name="Lapidus A."/>
            <person name="Glavina Del Rio T."/>
            <person name="Nolan M."/>
            <person name="Lucas S."/>
            <person name="Chen F."/>
            <person name="Tice H."/>
            <person name="Cheng J.F."/>
            <person name="Bruce D."/>
            <person name="Goodwin L."/>
            <person name="Pitluck S."/>
            <person name="Mikhailova N."/>
            <person name="Pati A."/>
            <person name="Ivanova N."/>
            <person name="Mavromatis K."/>
            <person name="Chen A."/>
            <person name="Palaniappan K."/>
            <person name="Chain P."/>
            <person name="Land M."/>
            <person name="Hauser L."/>
            <person name="Chang Y.J."/>
            <person name="Jeffries C.D."/>
            <person name="Chertkov O."/>
            <person name="Brettin T."/>
            <person name="Detter J.C."/>
            <person name="Han C."/>
            <person name="Ali Z."/>
            <person name="Tindall B.J."/>
            <person name="Goker M."/>
            <person name="Bristow J."/>
            <person name="Eisen J.A."/>
            <person name="Markowitz V."/>
            <person name="Hugenholtz P."/>
            <person name="Kyrpides N.C."/>
            <person name="Klenk H.P."/>
        </authorList>
    </citation>
    <scope>NUCLEOTIDE SEQUENCE [LARGE SCALE GENOMIC DNA]</scope>
    <source>
        <strain evidence="3">DSM 44928 / JCM 14897 / NBRC 102108 / NRRL B-24433 / ID139908</strain>
    </source>
</reference>
<protein>
    <submittedName>
        <fullName evidence="2">Putative cell wall binding repeat 2-containing protein</fullName>
    </submittedName>
</protein>
<dbReference type="InterPro" id="IPR051922">
    <property type="entry name" value="Bact_Sporulation_Assoc"/>
</dbReference>